<keyword evidence="18" id="KW-1185">Reference proteome</keyword>
<evidence type="ECO:0000313" key="17">
    <source>
        <dbReference type="EMBL" id="SMF84384.1"/>
    </source>
</evidence>
<evidence type="ECO:0000256" key="9">
    <source>
        <dbReference type="ARBA" id="ARBA00022741"/>
    </source>
</evidence>
<keyword evidence="11 14" id="KW-0067">ATP-binding</keyword>
<dbReference type="GO" id="GO:0005737">
    <property type="term" value="C:cytoplasm"/>
    <property type="evidence" value="ECO:0007669"/>
    <property type="project" value="UniProtKB-SubCell"/>
</dbReference>
<dbReference type="PANTHER" id="PTHR10285">
    <property type="entry name" value="URIDINE KINASE"/>
    <property type="match status" value="1"/>
</dbReference>
<dbReference type="SUPFAM" id="SSF52540">
    <property type="entry name" value="P-loop containing nucleoside triphosphate hydrolases"/>
    <property type="match status" value="1"/>
</dbReference>
<name>A0A1X7HD94_9BACL</name>
<dbReference type="Gene3D" id="3.40.50.300">
    <property type="entry name" value="P-loop containing nucleotide triphosphate hydrolases"/>
    <property type="match status" value="1"/>
</dbReference>
<organism evidence="17 18">
    <name type="scientific">Paenibacillus uliginis N3/975</name>
    <dbReference type="NCBI Taxonomy" id="1313296"/>
    <lineage>
        <taxon>Bacteria</taxon>
        <taxon>Bacillati</taxon>
        <taxon>Bacillota</taxon>
        <taxon>Bacilli</taxon>
        <taxon>Bacillales</taxon>
        <taxon>Paenibacillaceae</taxon>
        <taxon>Paenibacillus</taxon>
    </lineage>
</organism>
<evidence type="ECO:0000256" key="14">
    <source>
        <dbReference type="HAMAP-Rule" id="MF_00215"/>
    </source>
</evidence>
<evidence type="ECO:0000256" key="15">
    <source>
        <dbReference type="RuleBase" id="RU003530"/>
    </source>
</evidence>
<comment type="pathway">
    <text evidence="3 14 15">Cofactor biosynthesis; coenzyme A biosynthesis; CoA from (R)-pantothenate: step 1/5.</text>
</comment>
<dbReference type="EC" id="2.7.1.33" evidence="5 14"/>
<dbReference type="Pfam" id="PF00485">
    <property type="entry name" value="PRK"/>
    <property type="match status" value="1"/>
</dbReference>
<keyword evidence="9 14" id="KW-0547">Nucleotide-binding</keyword>
<dbReference type="InterPro" id="IPR004566">
    <property type="entry name" value="PanK"/>
</dbReference>
<dbReference type="GO" id="GO:0005524">
    <property type="term" value="F:ATP binding"/>
    <property type="evidence" value="ECO:0007669"/>
    <property type="project" value="UniProtKB-UniRule"/>
</dbReference>
<gene>
    <name evidence="14" type="primary">coaA</name>
    <name evidence="17" type="ORF">SAMN05661091_2605</name>
</gene>
<evidence type="ECO:0000256" key="6">
    <source>
        <dbReference type="ARBA" id="ARBA00015080"/>
    </source>
</evidence>
<accession>A0A1X7HD94</accession>
<comment type="catalytic activity">
    <reaction evidence="1 14 15">
        <text>(R)-pantothenate + ATP = (R)-4'-phosphopantothenate + ADP + H(+)</text>
        <dbReference type="Rhea" id="RHEA:16373"/>
        <dbReference type="ChEBI" id="CHEBI:10986"/>
        <dbReference type="ChEBI" id="CHEBI:15378"/>
        <dbReference type="ChEBI" id="CHEBI:29032"/>
        <dbReference type="ChEBI" id="CHEBI:30616"/>
        <dbReference type="ChEBI" id="CHEBI:456216"/>
        <dbReference type="EC" id="2.7.1.33"/>
    </reaction>
</comment>
<dbReference type="RefSeq" id="WP_208919543.1">
    <property type="nucleotide sequence ID" value="NZ_LT840184.1"/>
</dbReference>
<keyword evidence="7 14" id="KW-0963">Cytoplasm</keyword>
<dbReference type="NCBIfam" id="TIGR00554">
    <property type="entry name" value="panK_bact"/>
    <property type="match status" value="1"/>
</dbReference>
<feature type="domain" description="Phosphoribulokinase/uridine kinase" evidence="16">
    <location>
        <begin position="91"/>
        <end position="233"/>
    </location>
</feature>
<dbReference type="HAMAP" id="MF_00215">
    <property type="entry name" value="Pantothen_kinase_1"/>
    <property type="match status" value="1"/>
</dbReference>
<evidence type="ECO:0000259" key="16">
    <source>
        <dbReference type="Pfam" id="PF00485"/>
    </source>
</evidence>
<evidence type="ECO:0000256" key="7">
    <source>
        <dbReference type="ARBA" id="ARBA00022490"/>
    </source>
</evidence>
<dbReference type="PIRSF" id="PIRSF000545">
    <property type="entry name" value="Pantothenate_kin"/>
    <property type="match status" value="1"/>
</dbReference>
<sequence>MHNTSNQKYSPYISFNRTQWSTLGENNNDASLNDINLGSLQGINERLSLKEVTEIYLPLTQLVRLHYLNKKDLHRTSNNFFGLKTNKVPFIIGIAGSVAVGKSTTARIIQYLISQWVDKPNVELVATDGFLYPNEQLESKGLMTKKGFPESYDVVKLFSFLSELKSGKTEVKAPVYSHLKYNILPDKEQVINSPDVVIVEGVNVLSPPKQAKKQIKTFISDFFDLSIYIDANESDIEKWYIERFNLLRRTAFTNSESYFQKYANLSEEEALQIANRIWNEINRVNLIENILPTKNRADLILTKGEGHSVTEINIRKL</sequence>
<dbReference type="EMBL" id="LT840184">
    <property type="protein sequence ID" value="SMF84384.1"/>
    <property type="molecule type" value="Genomic_DNA"/>
</dbReference>
<dbReference type="GO" id="GO:0004594">
    <property type="term" value="F:pantothenate kinase activity"/>
    <property type="evidence" value="ECO:0007669"/>
    <property type="project" value="UniProtKB-UniRule"/>
</dbReference>
<evidence type="ECO:0000256" key="1">
    <source>
        <dbReference type="ARBA" id="ARBA00001206"/>
    </source>
</evidence>
<comment type="similarity">
    <text evidence="4 14 15">Belongs to the prokaryotic pantothenate kinase family.</text>
</comment>
<evidence type="ECO:0000256" key="2">
    <source>
        <dbReference type="ARBA" id="ARBA00004496"/>
    </source>
</evidence>
<evidence type="ECO:0000256" key="12">
    <source>
        <dbReference type="ARBA" id="ARBA00022993"/>
    </source>
</evidence>
<dbReference type="UniPathway" id="UPA00241">
    <property type="reaction ID" value="UER00352"/>
</dbReference>
<evidence type="ECO:0000256" key="8">
    <source>
        <dbReference type="ARBA" id="ARBA00022679"/>
    </source>
</evidence>
<protein>
    <recommendedName>
        <fullName evidence="6 14">Pantothenate kinase</fullName>
        <ecNumber evidence="5 14">2.7.1.33</ecNumber>
    </recommendedName>
    <alternativeName>
        <fullName evidence="13 14">Pantothenic acid kinase</fullName>
    </alternativeName>
</protein>
<keyword evidence="12 14" id="KW-0173">Coenzyme A biosynthesis</keyword>
<feature type="binding site" evidence="14">
    <location>
        <begin position="96"/>
        <end position="103"/>
    </location>
    <ligand>
        <name>ATP</name>
        <dbReference type="ChEBI" id="CHEBI:30616"/>
    </ligand>
</feature>
<dbReference type="STRING" id="1313296.SAMN05661091_2605"/>
<keyword evidence="10 14" id="KW-0418">Kinase</keyword>
<comment type="subcellular location">
    <subcellularLocation>
        <location evidence="2 14 15">Cytoplasm</location>
    </subcellularLocation>
</comment>
<dbReference type="AlphaFoldDB" id="A0A1X7HD94"/>
<dbReference type="InterPro" id="IPR027417">
    <property type="entry name" value="P-loop_NTPase"/>
</dbReference>
<evidence type="ECO:0000256" key="11">
    <source>
        <dbReference type="ARBA" id="ARBA00022840"/>
    </source>
</evidence>
<dbReference type="GO" id="GO:0015937">
    <property type="term" value="P:coenzyme A biosynthetic process"/>
    <property type="evidence" value="ECO:0007669"/>
    <property type="project" value="UniProtKB-UniRule"/>
</dbReference>
<proteinExistence type="inferred from homology"/>
<evidence type="ECO:0000256" key="13">
    <source>
        <dbReference type="ARBA" id="ARBA00032866"/>
    </source>
</evidence>
<dbReference type="InterPro" id="IPR006083">
    <property type="entry name" value="PRK/URK"/>
</dbReference>
<evidence type="ECO:0000256" key="4">
    <source>
        <dbReference type="ARBA" id="ARBA00006087"/>
    </source>
</evidence>
<evidence type="ECO:0000256" key="3">
    <source>
        <dbReference type="ARBA" id="ARBA00005225"/>
    </source>
</evidence>
<evidence type="ECO:0000256" key="10">
    <source>
        <dbReference type="ARBA" id="ARBA00022777"/>
    </source>
</evidence>
<dbReference type="Proteomes" id="UP000192940">
    <property type="component" value="Chromosome I"/>
</dbReference>
<evidence type="ECO:0000256" key="5">
    <source>
        <dbReference type="ARBA" id="ARBA00012102"/>
    </source>
</evidence>
<evidence type="ECO:0000313" key="18">
    <source>
        <dbReference type="Proteomes" id="UP000192940"/>
    </source>
</evidence>
<reference evidence="17 18" key="1">
    <citation type="submission" date="2017-04" db="EMBL/GenBank/DDBJ databases">
        <authorList>
            <person name="Afonso C.L."/>
            <person name="Miller P.J."/>
            <person name="Scott M.A."/>
            <person name="Spackman E."/>
            <person name="Goraichik I."/>
            <person name="Dimitrov K.M."/>
            <person name="Suarez D.L."/>
            <person name="Swayne D.E."/>
        </authorList>
    </citation>
    <scope>NUCLEOTIDE SEQUENCE [LARGE SCALE GENOMIC DNA]</scope>
    <source>
        <strain evidence="17 18">N3/975</strain>
    </source>
</reference>
<dbReference type="CDD" id="cd02025">
    <property type="entry name" value="PanK"/>
    <property type="match status" value="1"/>
</dbReference>
<keyword evidence="8 14" id="KW-0808">Transferase</keyword>